<dbReference type="EMBL" id="OV170234">
    <property type="protein sequence ID" value="CAH0719602.1"/>
    <property type="molecule type" value="Genomic_DNA"/>
</dbReference>
<proteinExistence type="inferred from homology"/>
<name>A0A8J9UGF8_9NEOP</name>
<feature type="non-terminal residue" evidence="4">
    <location>
        <position position="187"/>
    </location>
</feature>
<dbReference type="GO" id="GO:0005524">
    <property type="term" value="F:ATP binding"/>
    <property type="evidence" value="ECO:0007669"/>
    <property type="project" value="UniProtKB-KW"/>
</dbReference>
<dbReference type="CDD" id="cd19482">
    <property type="entry name" value="RecA-like_Thep1"/>
    <property type="match status" value="1"/>
</dbReference>
<evidence type="ECO:0000256" key="3">
    <source>
        <dbReference type="ARBA" id="ARBA00022840"/>
    </source>
</evidence>
<evidence type="ECO:0000256" key="2">
    <source>
        <dbReference type="ARBA" id="ARBA00022801"/>
    </source>
</evidence>
<dbReference type="SUPFAM" id="SSF52540">
    <property type="entry name" value="P-loop containing nucleoside triphosphate hydrolases"/>
    <property type="match status" value="1"/>
</dbReference>
<dbReference type="Pfam" id="PF03266">
    <property type="entry name" value="NTPase_1"/>
    <property type="match status" value="1"/>
</dbReference>
<organism evidence="4 5">
    <name type="scientific">Brenthis ino</name>
    <name type="common">lesser marbled fritillary</name>
    <dbReference type="NCBI Taxonomy" id="405034"/>
    <lineage>
        <taxon>Eukaryota</taxon>
        <taxon>Metazoa</taxon>
        <taxon>Ecdysozoa</taxon>
        <taxon>Arthropoda</taxon>
        <taxon>Hexapoda</taxon>
        <taxon>Insecta</taxon>
        <taxon>Pterygota</taxon>
        <taxon>Neoptera</taxon>
        <taxon>Endopterygota</taxon>
        <taxon>Lepidoptera</taxon>
        <taxon>Glossata</taxon>
        <taxon>Ditrysia</taxon>
        <taxon>Papilionoidea</taxon>
        <taxon>Nymphalidae</taxon>
        <taxon>Heliconiinae</taxon>
        <taxon>Argynnini</taxon>
        <taxon>Brenthis</taxon>
    </lineage>
</organism>
<dbReference type="InterPro" id="IPR027417">
    <property type="entry name" value="P-loop_NTPase"/>
</dbReference>
<evidence type="ECO:0000313" key="4">
    <source>
        <dbReference type="EMBL" id="CAH0719602.1"/>
    </source>
</evidence>
<dbReference type="AlphaFoldDB" id="A0A8J9UGF8"/>
<reference evidence="4" key="1">
    <citation type="submission" date="2021-12" db="EMBL/GenBank/DDBJ databases">
        <authorList>
            <person name="Martin H S."/>
        </authorList>
    </citation>
    <scope>NUCLEOTIDE SEQUENCE</scope>
</reference>
<protein>
    <submittedName>
        <fullName evidence="4">Uncharacterized protein</fullName>
    </submittedName>
</protein>
<dbReference type="NCBIfam" id="NF010248">
    <property type="entry name" value="PRK13695.1"/>
    <property type="match status" value="1"/>
</dbReference>
<dbReference type="PANTHER" id="PTHR43146">
    <property type="entry name" value="CANCER-RELATED NUCLEOSIDE-TRIPHOSPHATASE"/>
    <property type="match status" value="1"/>
</dbReference>
<accession>A0A8J9UGF8</accession>
<dbReference type="InterPro" id="IPR004948">
    <property type="entry name" value="Nuc-triphosphatase_THEP1"/>
</dbReference>
<keyword evidence="5" id="KW-1185">Reference proteome</keyword>
<keyword evidence="1" id="KW-0547">Nucleotide-binding</keyword>
<sequence length="187" mass="21280">MAQNIKYFILTGDPGVGKTTMIKKIYSLLSSKGVKTVGFITEEVRQNRVREGFDIVSLDGDRGRLARDQTILPSPVKFSVGKYGVLVQEFENIALPSLKKTDDSSVLVIDEIGKMEFFSQSFKSRIKEIFSSQSKNIVLATIPVRKSDPLIESIRNNNRAKIWMITRENRNHIHEEILNEMMTVMKL</sequence>
<dbReference type="Gene3D" id="3.40.50.300">
    <property type="entry name" value="P-loop containing nucleotide triphosphate hydrolases"/>
    <property type="match status" value="1"/>
</dbReference>
<evidence type="ECO:0000256" key="1">
    <source>
        <dbReference type="ARBA" id="ARBA00022741"/>
    </source>
</evidence>
<gene>
    <name evidence="4" type="ORF">BINO364_LOCUS5916</name>
</gene>
<dbReference type="GO" id="GO:0017111">
    <property type="term" value="F:ribonucleoside triphosphate phosphatase activity"/>
    <property type="evidence" value="ECO:0007669"/>
    <property type="project" value="InterPro"/>
</dbReference>
<evidence type="ECO:0000313" key="5">
    <source>
        <dbReference type="Proteomes" id="UP000838878"/>
    </source>
</evidence>
<dbReference type="PANTHER" id="PTHR43146:SF1">
    <property type="entry name" value="CANCER-RELATED NUCLEOSIDE-TRIPHOSPHATASE"/>
    <property type="match status" value="1"/>
</dbReference>
<dbReference type="HAMAP" id="MF_00796">
    <property type="entry name" value="NTPase_1"/>
    <property type="match status" value="1"/>
</dbReference>
<keyword evidence="2" id="KW-0378">Hydrolase</keyword>
<dbReference type="Proteomes" id="UP000838878">
    <property type="component" value="Chromosome 14"/>
</dbReference>
<dbReference type="OrthoDB" id="446244at2759"/>
<keyword evidence="3" id="KW-0067">ATP-binding</keyword>